<evidence type="ECO:0000313" key="2">
    <source>
        <dbReference type="EMBL" id="OBA27703.1"/>
    </source>
</evidence>
<feature type="region of interest" description="Disordered" evidence="1">
    <location>
        <begin position="1"/>
        <end position="172"/>
    </location>
</feature>
<feature type="compositionally biased region" description="Low complexity" evidence="1">
    <location>
        <begin position="160"/>
        <end position="172"/>
    </location>
</feature>
<dbReference type="AlphaFoldDB" id="A0A1B7TG38"/>
<dbReference type="Proteomes" id="UP000092321">
    <property type="component" value="Unassembled WGS sequence"/>
</dbReference>
<name>A0A1B7TG38_9ASCO</name>
<feature type="compositionally biased region" description="Low complexity" evidence="1">
    <location>
        <begin position="120"/>
        <end position="132"/>
    </location>
</feature>
<evidence type="ECO:0000256" key="1">
    <source>
        <dbReference type="SAM" id="MobiDB-lite"/>
    </source>
</evidence>
<accession>A0A1B7TG38</accession>
<comment type="caution">
    <text evidence="2">The sequence shown here is derived from an EMBL/GenBank/DDBJ whole genome shotgun (WGS) entry which is preliminary data.</text>
</comment>
<evidence type="ECO:0000313" key="3">
    <source>
        <dbReference type="Proteomes" id="UP000092321"/>
    </source>
</evidence>
<proteinExistence type="predicted"/>
<evidence type="ECO:0008006" key="4">
    <source>
        <dbReference type="Google" id="ProtNLM"/>
    </source>
</evidence>
<feature type="compositionally biased region" description="Low complexity" evidence="1">
    <location>
        <begin position="47"/>
        <end position="62"/>
    </location>
</feature>
<keyword evidence="3" id="KW-1185">Reference proteome</keyword>
<feature type="compositionally biased region" description="Polar residues" evidence="1">
    <location>
        <begin position="31"/>
        <end position="44"/>
    </location>
</feature>
<sequence>MNAKSMAPIPALSNQPLPSASKVLRRPSASALISKTTSTISNESLKSKSSPATPTKTSTSKKNSIDPRTQDILNQANKKIQQRKLEKLNSKKRNVVKKKGNESKNAAMAAMSTLNAKPGSSPSTSSATTTSTQRKSIDKKPVKKQQQTYSTRANSAPLASSKTSSSKKNINSSSKTGFISININKAISPYLLIDEKVVKTDILDSIYTPTTTLNMLLTKKKRSLKELPLFETLSYFNATNSYRSYNSINKSLIVFDIPENSKLDLLFWTQDSEKPLTLLKNSDFEEKQYPLDVSHYETKICCITNLGRMLMFVKGEDSGTYYLQFILELNHKNTILREVTPIKHELTTNYQFVVSDNENNSILFSIPQSESISWMNCLKKCLTFEASKTEVTSLHTPQQPNLIGKERMFDNFVSMRENQRSTRQKPTKPESSVFLINGLPTFSDHLDDGNDVFTNIHNNEVIPPSPNTNKLSSVKKFLTRNK</sequence>
<gene>
    <name evidence="2" type="ORF">HANVADRAFT_114090</name>
</gene>
<dbReference type="EMBL" id="LXPE01000007">
    <property type="protein sequence ID" value="OBA27703.1"/>
    <property type="molecule type" value="Genomic_DNA"/>
</dbReference>
<organism evidence="2 3">
    <name type="scientific">Hanseniaspora valbyensis NRRL Y-1626</name>
    <dbReference type="NCBI Taxonomy" id="766949"/>
    <lineage>
        <taxon>Eukaryota</taxon>
        <taxon>Fungi</taxon>
        <taxon>Dikarya</taxon>
        <taxon>Ascomycota</taxon>
        <taxon>Saccharomycotina</taxon>
        <taxon>Saccharomycetes</taxon>
        <taxon>Saccharomycodales</taxon>
        <taxon>Saccharomycodaceae</taxon>
        <taxon>Hanseniaspora</taxon>
    </lineage>
</organism>
<protein>
    <recommendedName>
        <fullName evidence="4">PH domain-containing protein</fullName>
    </recommendedName>
</protein>
<reference evidence="3" key="1">
    <citation type="journal article" date="2016" name="Proc. Natl. Acad. Sci. U.S.A.">
        <title>Comparative genomics of biotechnologically important yeasts.</title>
        <authorList>
            <person name="Riley R."/>
            <person name="Haridas S."/>
            <person name="Wolfe K.H."/>
            <person name="Lopes M.R."/>
            <person name="Hittinger C.T."/>
            <person name="Goeker M."/>
            <person name="Salamov A.A."/>
            <person name="Wisecaver J.H."/>
            <person name="Long T.M."/>
            <person name="Calvey C.H."/>
            <person name="Aerts A.L."/>
            <person name="Barry K.W."/>
            <person name="Choi C."/>
            <person name="Clum A."/>
            <person name="Coughlan A.Y."/>
            <person name="Deshpande S."/>
            <person name="Douglass A.P."/>
            <person name="Hanson S.J."/>
            <person name="Klenk H.-P."/>
            <person name="LaButti K.M."/>
            <person name="Lapidus A."/>
            <person name="Lindquist E.A."/>
            <person name="Lipzen A.M."/>
            <person name="Meier-Kolthoff J.P."/>
            <person name="Ohm R.A."/>
            <person name="Otillar R.P."/>
            <person name="Pangilinan J.L."/>
            <person name="Peng Y."/>
            <person name="Rokas A."/>
            <person name="Rosa C.A."/>
            <person name="Scheuner C."/>
            <person name="Sibirny A.A."/>
            <person name="Slot J.C."/>
            <person name="Stielow J.B."/>
            <person name="Sun H."/>
            <person name="Kurtzman C.P."/>
            <person name="Blackwell M."/>
            <person name="Grigoriev I.V."/>
            <person name="Jeffries T.W."/>
        </authorList>
    </citation>
    <scope>NUCLEOTIDE SEQUENCE [LARGE SCALE GENOMIC DNA]</scope>
    <source>
        <strain evidence="3">NRRL Y-1626</strain>
    </source>
</reference>
<feature type="compositionally biased region" description="Polar residues" evidence="1">
    <location>
        <begin position="144"/>
        <end position="158"/>
    </location>
</feature>